<dbReference type="OMA" id="GHEGSCN"/>
<dbReference type="Proteomes" id="UP000593578">
    <property type="component" value="Unassembled WGS sequence"/>
</dbReference>
<protein>
    <submittedName>
        <fullName evidence="2">Uncharacterized protein</fullName>
    </submittedName>
</protein>
<dbReference type="eggNOG" id="ENOG502S288">
    <property type="taxonomic scope" value="Eukaryota"/>
</dbReference>
<reference evidence="3" key="3">
    <citation type="submission" date="2020-04" db="EMBL/GenBank/DDBJ databases">
        <authorList>
            <person name="Grover C.E."/>
            <person name="Arick M.A. II"/>
            <person name="Thrash A."/>
            <person name="Conover J.L."/>
            <person name="Sanders W.S."/>
            <person name="Peterson D.G."/>
            <person name="Scheffler J.A."/>
            <person name="Scheffler B.E."/>
            <person name="Wendel J.F."/>
        </authorList>
    </citation>
    <scope>NUCLEOTIDE SEQUENCE</scope>
    <source>
        <strain evidence="3">8</strain>
        <tissue evidence="3">Leaf</tissue>
    </source>
</reference>
<dbReference type="Pfam" id="PF05097">
    <property type="entry name" value="DUF688"/>
    <property type="match status" value="1"/>
</dbReference>
<proteinExistence type="predicted"/>
<dbReference type="PANTHER" id="PTHR34371:SF6">
    <property type="entry name" value="MEMBRANE-ASSOCIATED KINASE REGULATOR 6"/>
    <property type="match status" value="1"/>
</dbReference>
<dbReference type="EMBL" id="JABEZZ010000003">
    <property type="protein sequence ID" value="MBA0582504.1"/>
    <property type="molecule type" value="Genomic_DNA"/>
</dbReference>
<dbReference type="KEGG" id="gra:105788694"/>
<organism evidence="2 4">
    <name type="scientific">Gossypium raimondii</name>
    <name type="common">Peruvian cotton</name>
    <name type="synonym">Gossypium klotzschianum subsp. raimondii</name>
    <dbReference type="NCBI Taxonomy" id="29730"/>
    <lineage>
        <taxon>Eukaryota</taxon>
        <taxon>Viridiplantae</taxon>
        <taxon>Streptophyta</taxon>
        <taxon>Embryophyta</taxon>
        <taxon>Tracheophyta</taxon>
        <taxon>Spermatophyta</taxon>
        <taxon>Magnoliopsida</taxon>
        <taxon>eudicotyledons</taxon>
        <taxon>Gunneridae</taxon>
        <taxon>Pentapetalae</taxon>
        <taxon>rosids</taxon>
        <taxon>malvids</taxon>
        <taxon>Malvales</taxon>
        <taxon>Malvaceae</taxon>
        <taxon>Malvoideae</taxon>
        <taxon>Gossypium</taxon>
    </lineage>
</organism>
<keyword evidence="4" id="KW-1185">Reference proteome</keyword>
<evidence type="ECO:0000313" key="4">
    <source>
        <dbReference type="Proteomes" id="UP000032304"/>
    </source>
</evidence>
<gene>
    <name evidence="2" type="ORF">B456_003G121500</name>
    <name evidence="3" type="ORF">Gorai_024648</name>
</gene>
<dbReference type="EMBL" id="CM001742">
    <property type="protein sequence ID" value="KJB19850.1"/>
    <property type="molecule type" value="Genomic_DNA"/>
</dbReference>
<dbReference type="PANTHER" id="PTHR34371">
    <property type="entry name" value="OS01G0551000 PROTEIN"/>
    <property type="match status" value="1"/>
</dbReference>
<evidence type="ECO:0000256" key="1">
    <source>
        <dbReference type="SAM" id="MobiDB-lite"/>
    </source>
</evidence>
<dbReference type="AlphaFoldDB" id="A0A0D2RL41"/>
<dbReference type="Gramene" id="KJB19850">
    <property type="protein sequence ID" value="KJB19850"/>
    <property type="gene ID" value="B456_003G121500"/>
</dbReference>
<name>A0A0D2RL41_GOSRA</name>
<evidence type="ECO:0000313" key="2">
    <source>
        <dbReference type="EMBL" id="KJB19850.1"/>
    </source>
</evidence>
<reference evidence="3 5" key="2">
    <citation type="journal article" date="2019" name="Genome Biol. Evol.">
        <title>Insights into the evolution of the New World diploid cottons (Gossypium, subgenus Houzingenia) based on genome sequencing.</title>
        <authorList>
            <person name="Grover C.E."/>
            <person name="Arick M.A. 2nd"/>
            <person name="Thrash A."/>
            <person name="Conover J.L."/>
            <person name="Sanders W.S."/>
            <person name="Peterson D.G."/>
            <person name="Frelichowski J.E."/>
            <person name="Scheffler J.A."/>
            <person name="Scheffler B.E."/>
            <person name="Wendel J.F."/>
        </authorList>
    </citation>
    <scope>NUCLEOTIDE SEQUENCE [LARGE SCALE GENOMIC DNA]</scope>
    <source>
        <strain evidence="3">8</strain>
        <tissue evidence="3">Leaf</tissue>
    </source>
</reference>
<reference evidence="2 4" key="1">
    <citation type="journal article" date="2012" name="Nature">
        <title>Repeated polyploidization of Gossypium genomes and the evolution of spinnable cotton fibres.</title>
        <authorList>
            <person name="Paterson A.H."/>
            <person name="Wendel J.F."/>
            <person name="Gundlach H."/>
            <person name="Guo H."/>
            <person name="Jenkins J."/>
            <person name="Jin D."/>
            <person name="Llewellyn D."/>
            <person name="Showmaker K.C."/>
            <person name="Shu S."/>
            <person name="Udall J."/>
            <person name="Yoo M.J."/>
            <person name="Byers R."/>
            <person name="Chen W."/>
            <person name="Doron-Faigenboim A."/>
            <person name="Duke M.V."/>
            <person name="Gong L."/>
            <person name="Grimwood J."/>
            <person name="Grover C."/>
            <person name="Grupp K."/>
            <person name="Hu G."/>
            <person name="Lee T.H."/>
            <person name="Li J."/>
            <person name="Lin L."/>
            <person name="Liu T."/>
            <person name="Marler B.S."/>
            <person name="Page J.T."/>
            <person name="Roberts A.W."/>
            <person name="Romanel E."/>
            <person name="Sanders W.S."/>
            <person name="Szadkowski E."/>
            <person name="Tan X."/>
            <person name="Tang H."/>
            <person name="Xu C."/>
            <person name="Wang J."/>
            <person name="Wang Z."/>
            <person name="Zhang D."/>
            <person name="Zhang L."/>
            <person name="Ashrafi H."/>
            <person name="Bedon F."/>
            <person name="Bowers J.E."/>
            <person name="Brubaker C.L."/>
            <person name="Chee P.W."/>
            <person name="Das S."/>
            <person name="Gingle A.R."/>
            <person name="Haigler C.H."/>
            <person name="Harker D."/>
            <person name="Hoffmann L.V."/>
            <person name="Hovav R."/>
            <person name="Jones D.C."/>
            <person name="Lemke C."/>
            <person name="Mansoor S."/>
            <person name="ur Rahman M."/>
            <person name="Rainville L.N."/>
            <person name="Rambani A."/>
            <person name="Reddy U.K."/>
            <person name="Rong J.K."/>
            <person name="Saranga Y."/>
            <person name="Scheffler B.E."/>
            <person name="Scheffler J.A."/>
            <person name="Stelly D.M."/>
            <person name="Triplett B.A."/>
            <person name="Van Deynze A."/>
            <person name="Vaslin M.F."/>
            <person name="Waghmare V.N."/>
            <person name="Walford S.A."/>
            <person name="Wright R.J."/>
            <person name="Zaki E.A."/>
            <person name="Zhang T."/>
            <person name="Dennis E.S."/>
            <person name="Mayer K.F."/>
            <person name="Peterson D.G."/>
            <person name="Rokhsar D.S."/>
            <person name="Wang X."/>
            <person name="Schmutz J."/>
        </authorList>
    </citation>
    <scope>NUCLEOTIDE SEQUENCE [LARGE SCALE GENOMIC DNA]</scope>
</reference>
<dbReference type="InterPro" id="IPR007789">
    <property type="entry name" value="DUF688"/>
</dbReference>
<accession>A0A0D2RL41</accession>
<dbReference type="Proteomes" id="UP000032304">
    <property type="component" value="Chromosome 3"/>
</dbReference>
<feature type="region of interest" description="Disordered" evidence="1">
    <location>
        <begin position="44"/>
        <end position="68"/>
    </location>
</feature>
<dbReference type="OrthoDB" id="1934555at2759"/>
<sequence>MGSPPTPKLSLYSFPSMVKEPSGMMTPPIHSSVSIPFLWEEAPGRPRRSYRGSENETDTSNGSKPNVARCLELPPRLLAKAKVANMPPPTTVLDGPDAFWPGSFRSLDNKRLDKFGSSRWRSFRKAGRVVERSFDFSTSVVRVGDAGGSGTTEVKIARVRKKACFLNLSHARSHVLASIYESFKKVVPWRRGHEGSCNP</sequence>
<evidence type="ECO:0000313" key="3">
    <source>
        <dbReference type="EMBL" id="MBA0582504.1"/>
    </source>
</evidence>
<evidence type="ECO:0000313" key="5">
    <source>
        <dbReference type="Proteomes" id="UP000593578"/>
    </source>
</evidence>